<feature type="domain" description="THAP-type" evidence="13">
    <location>
        <begin position="340"/>
        <end position="433"/>
    </location>
</feature>
<dbReference type="GO" id="GO:0005654">
    <property type="term" value="C:nucleoplasm"/>
    <property type="evidence" value="ECO:0007669"/>
    <property type="project" value="UniProtKB-SubCell"/>
</dbReference>
<keyword evidence="11" id="KW-0131">Cell cycle</keyword>
<dbReference type="SUPFAM" id="SSF57716">
    <property type="entry name" value="Glucocorticoid receptor-like (DNA-binding domain)"/>
    <property type="match status" value="1"/>
</dbReference>
<dbReference type="Pfam" id="PF05485">
    <property type="entry name" value="THAP"/>
    <property type="match status" value="1"/>
</dbReference>
<accession>A0A139W9R0</accession>
<name>A0A139W9R0_TRICA</name>
<keyword evidence="3" id="KW-0479">Metal-binding</keyword>
<dbReference type="InterPro" id="IPR038441">
    <property type="entry name" value="THAP_Znf_sf"/>
</dbReference>
<dbReference type="InterPro" id="IPR006612">
    <property type="entry name" value="THAP_Znf"/>
</dbReference>
<keyword evidence="5" id="KW-0862">Zinc</keyword>
<evidence type="ECO:0000313" key="15">
    <source>
        <dbReference type="Proteomes" id="UP000007266"/>
    </source>
</evidence>
<keyword evidence="8 12" id="KW-0238">DNA-binding</keyword>
<keyword evidence="6" id="KW-0805">Transcription regulation</keyword>
<dbReference type="AlphaFoldDB" id="A0A139W9R0"/>
<dbReference type="PROSITE" id="PS50950">
    <property type="entry name" value="ZF_THAP"/>
    <property type="match status" value="1"/>
</dbReference>
<evidence type="ECO:0000256" key="12">
    <source>
        <dbReference type="PROSITE-ProRule" id="PRU00309"/>
    </source>
</evidence>
<keyword evidence="9" id="KW-0804">Transcription</keyword>
<comment type="similarity">
    <text evidence="2">Belongs to the THAP1 family.</text>
</comment>
<reference evidence="14 15" key="2">
    <citation type="journal article" date="2010" name="Nucleic Acids Res.">
        <title>BeetleBase in 2010: revisions to provide comprehensive genomic information for Tribolium castaneum.</title>
        <authorList>
            <person name="Kim H.S."/>
            <person name="Murphy T."/>
            <person name="Xia J."/>
            <person name="Caragea D."/>
            <person name="Park Y."/>
            <person name="Beeman R.W."/>
            <person name="Lorenzen M.D."/>
            <person name="Butcher S."/>
            <person name="Manak J.R."/>
            <person name="Brown S.J."/>
        </authorList>
    </citation>
    <scope>NUCLEOTIDE SEQUENCE [LARGE SCALE GENOMIC DNA]</scope>
    <source>
        <strain evidence="14 15">Georgia GA2</strain>
    </source>
</reference>
<keyword evidence="10" id="KW-0539">Nucleus</keyword>
<protein>
    <recommendedName>
        <fullName evidence="13">THAP-type domain-containing protein</fullName>
    </recommendedName>
</protein>
<proteinExistence type="inferred from homology"/>
<evidence type="ECO:0000256" key="1">
    <source>
        <dbReference type="ARBA" id="ARBA00004642"/>
    </source>
</evidence>
<dbReference type="PANTHER" id="PTHR46600:SF1">
    <property type="entry name" value="THAP DOMAIN-CONTAINING PROTEIN 1"/>
    <property type="match status" value="1"/>
</dbReference>
<evidence type="ECO:0000256" key="10">
    <source>
        <dbReference type="ARBA" id="ARBA00023242"/>
    </source>
</evidence>
<evidence type="ECO:0000256" key="3">
    <source>
        <dbReference type="ARBA" id="ARBA00022723"/>
    </source>
</evidence>
<evidence type="ECO:0000256" key="11">
    <source>
        <dbReference type="ARBA" id="ARBA00023306"/>
    </source>
</evidence>
<organism evidence="14 15">
    <name type="scientific">Tribolium castaneum</name>
    <name type="common">Red flour beetle</name>
    <dbReference type="NCBI Taxonomy" id="7070"/>
    <lineage>
        <taxon>Eukaryota</taxon>
        <taxon>Metazoa</taxon>
        <taxon>Ecdysozoa</taxon>
        <taxon>Arthropoda</taxon>
        <taxon>Hexapoda</taxon>
        <taxon>Insecta</taxon>
        <taxon>Pterygota</taxon>
        <taxon>Neoptera</taxon>
        <taxon>Endopterygota</taxon>
        <taxon>Coleoptera</taxon>
        <taxon>Polyphaga</taxon>
        <taxon>Cucujiformia</taxon>
        <taxon>Tenebrionidae</taxon>
        <taxon>Tenebrionidae incertae sedis</taxon>
        <taxon>Tribolium</taxon>
    </lineage>
</organism>
<evidence type="ECO:0000256" key="7">
    <source>
        <dbReference type="ARBA" id="ARBA00023054"/>
    </source>
</evidence>
<keyword evidence="15" id="KW-1185">Reference proteome</keyword>
<dbReference type="InParanoid" id="A0A139W9R0"/>
<sequence>MTKMLSWDIIVWTSENAIDFVPSIWKNEDGTAYKYSCGMSDHTKRQFIYECKDLTKNYIWCNAKIKKTQISILKKAKNLCRKGEENLESSDEDEDNCTVRKRKPNKRFIEDSSSNDADLPSKKTVTEIMKIFPLHKEKKFQVPCSNKIAPRPISQSSVFNDSRSTLTMTSTSTMVSPNIIDHTNDIRSEESMGADKRFTKILYFMEEVNKKLNNLENIVLGQASCGTSTFNNNNNSVNPFSLPNDIKLFNELVHGLFLLGGEDSHKAVFAMLNKLITKDLALKYSGCGKKKKLAFFSLKSIFDAISAALRKRFPSVLDIDIKKSIGVFWHQPNPVFKEVISSGVLFYRCGNNYYGDFMLCFWLHRAPKKGNNISFHRFPQDMELKKKWVIALKRKNFNPTTASRVCSKHFEKKDFVFQFGKLILMTNAVPSIFAFPDHLQKKRTARRVLVRNEILTNKPDDVPGSSSYNEVLEPVTPLQEPQEITSSVIAPVNNEMLNISKRQRNRRFPVFLGDFCEDMDVPARAKKMFELSKKIINKQRRTIKYLQNKTYRLKKN</sequence>
<keyword evidence="7" id="KW-0175">Coiled coil</keyword>
<dbReference type="Proteomes" id="UP000007266">
    <property type="component" value="Unassembled WGS sequence"/>
</dbReference>
<dbReference type="PANTHER" id="PTHR46600">
    <property type="entry name" value="THAP DOMAIN-CONTAINING"/>
    <property type="match status" value="1"/>
</dbReference>
<dbReference type="GO" id="GO:0008270">
    <property type="term" value="F:zinc ion binding"/>
    <property type="evidence" value="ECO:0007669"/>
    <property type="project" value="UniProtKB-KW"/>
</dbReference>
<evidence type="ECO:0000256" key="2">
    <source>
        <dbReference type="ARBA" id="ARBA00006177"/>
    </source>
</evidence>
<dbReference type="EMBL" id="KQ972067">
    <property type="protein sequence ID" value="KYB24653.1"/>
    <property type="molecule type" value="Genomic_DNA"/>
</dbReference>
<gene>
    <name evidence="14" type="primary">AUGUSTUS-3.0.2_31713</name>
    <name evidence="14" type="ORF">TcasGA2_TC031713</name>
</gene>
<evidence type="ECO:0000259" key="13">
    <source>
        <dbReference type="PROSITE" id="PS50950"/>
    </source>
</evidence>
<evidence type="ECO:0000256" key="4">
    <source>
        <dbReference type="ARBA" id="ARBA00022771"/>
    </source>
</evidence>
<evidence type="ECO:0000256" key="8">
    <source>
        <dbReference type="ARBA" id="ARBA00023125"/>
    </source>
</evidence>
<dbReference type="SMART" id="SM00692">
    <property type="entry name" value="DM3"/>
    <property type="match status" value="1"/>
</dbReference>
<keyword evidence="4 12" id="KW-0863">Zinc-finger</keyword>
<dbReference type="GO" id="GO:0043565">
    <property type="term" value="F:sequence-specific DNA binding"/>
    <property type="evidence" value="ECO:0007669"/>
    <property type="project" value="InterPro"/>
</dbReference>
<comment type="subcellular location">
    <subcellularLocation>
        <location evidence="1">Nucleus</location>
        <location evidence="1">Nucleoplasm</location>
    </subcellularLocation>
</comment>
<dbReference type="Gene3D" id="6.20.210.20">
    <property type="entry name" value="THAP domain"/>
    <property type="match status" value="1"/>
</dbReference>
<evidence type="ECO:0000256" key="5">
    <source>
        <dbReference type="ARBA" id="ARBA00022833"/>
    </source>
</evidence>
<evidence type="ECO:0000256" key="6">
    <source>
        <dbReference type="ARBA" id="ARBA00023015"/>
    </source>
</evidence>
<dbReference type="SMART" id="SM00980">
    <property type="entry name" value="THAP"/>
    <property type="match status" value="1"/>
</dbReference>
<reference evidence="14 15" key="1">
    <citation type="journal article" date="2008" name="Nature">
        <title>The genome of the model beetle and pest Tribolium castaneum.</title>
        <authorList>
            <consortium name="Tribolium Genome Sequencing Consortium"/>
            <person name="Richards S."/>
            <person name="Gibbs R.A."/>
            <person name="Weinstock G.M."/>
            <person name="Brown S.J."/>
            <person name="Denell R."/>
            <person name="Beeman R.W."/>
            <person name="Gibbs R."/>
            <person name="Beeman R.W."/>
            <person name="Brown S.J."/>
            <person name="Bucher G."/>
            <person name="Friedrich M."/>
            <person name="Grimmelikhuijzen C.J."/>
            <person name="Klingler M."/>
            <person name="Lorenzen M."/>
            <person name="Richards S."/>
            <person name="Roth S."/>
            <person name="Schroder R."/>
            <person name="Tautz D."/>
            <person name="Zdobnov E.M."/>
            <person name="Muzny D."/>
            <person name="Gibbs R.A."/>
            <person name="Weinstock G.M."/>
            <person name="Attaway T."/>
            <person name="Bell S."/>
            <person name="Buhay C.J."/>
            <person name="Chandrabose M.N."/>
            <person name="Chavez D."/>
            <person name="Clerk-Blankenburg K.P."/>
            <person name="Cree A."/>
            <person name="Dao M."/>
            <person name="Davis C."/>
            <person name="Chacko J."/>
            <person name="Dinh H."/>
            <person name="Dugan-Rocha S."/>
            <person name="Fowler G."/>
            <person name="Garner T.T."/>
            <person name="Garnes J."/>
            <person name="Gnirke A."/>
            <person name="Hawes A."/>
            <person name="Hernandez J."/>
            <person name="Hines S."/>
            <person name="Holder M."/>
            <person name="Hume J."/>
            <person name="Jhangiani S.N."/>
            <person name="Joshi V."/>
            <person name="Khan Z.M."/>
            <person name="Jackson L."/>
            <person name="Kovar C."/>
            <person name="Kowis A."/>
            <person name="Lee S."/>
            <person name="Lewis L.R."/>
            <person name="Margolis J."/>
            <person name="Morgan M."/>
            <person name="Nazareth L.V."/>
            <person name="Nguyen N."/>
            <person name="Okwuonu G."/>
            <person name="Parker D."/>
            <person name="Richards S."/>
            <person name="Ruiz S.J."/>
            <person name="Santibanez J."/>
            <person name="Savard J."/>
            <person name="Scherer S.E."/>
            <person name="Schneider B."/>
            <person name="Sodergren E."/>
            <person name="Tautz D."/>
            <person name="Vattahil S."/>
            <person name="Villasana D."/>
            <person name="White C.S."/>
            <person name="Wright R."/>
            <person name="Park Y."/>
            <person name="Beeman R.W."/>
            <person name="Lord J."/>
            <person name="Oppert B."/>
            <person name="Lorenzen M."/>
            <person name="Brown S."/>
            <person name="Wang L."/>
            <person name="Savard J."/>
            <person name="Tautz D."/>
            <person name="Richards S."/>
            <person name="Weinstock G."/>
            <person name="Gibbs R.A."/>
            <person name="Liu Y."/>
            <person name="Worley K."/>
            <person name="Weinstock G."/>
            <person name="Elsik C.G."/>
            <person name="Reese J.T."/>
            <person name="Elhaik E."/>
            <person name="Landan G."/>
            <person name="Graur D."/>
            <person name="Arensburger P."/>
            <person name="Atkinson P."/>
            <person name="Beeman R.W."/>
            <person name="Beidler J."/>
            <person name="Brown S.J."/>
            <person name="Demuth J.P."/>
            <person name="Drury D.W."/>
            <person name="Du Y.Z."/>
            <person name="Fujiwara H."/>
            <person name="Lorenzen M."/>
            <person name="Maselli V."/>
            <person name="Osanai M."/>
            <person name="Park Y."/>
            <person name="Robertson H.M."/>
            <person name="Tu Z."/>
            <person name="Wang J.J."/>
            <person name="Wang S."/>
            <person name="Richards S."/>
            <person name="Song H."/>
            <person name="Zhang L."/>
            <person name="Sodergren E."/>
            <person name="Werner D."/>
            <person name="Stanke M."/>
            <person name="Morgenstern B."/>
            <person name="Solovyev V."/>
            <person name="Kosarev P."/>
            <person name="Brown G."/>
            <person name="Chen H.C."/>
            <person name="Ermolaeva O."/>
            <person name="Hlavina W."/>
            <person name="Kapustin Y."/>
            <person name="Kiryutin B."/>
            <person name="Kitts P."/>
            <person name="Maglott D."/>
            <person name="Pruitt K."/>
            <person name="Sapojnikov V."/>
            <person name="Souvorov A."/>
            <person name="Mackey A.J."/>
            <person name="Waterhouse R.M."/>
            <person name="Wyder S."/>
            <person name="Zdobnov E.M."/>
            <person name="Zdobnov E.M."/>
            <person name="Wyder S."/>
            <person name="Kriventseva E.V."/>
            <person name="Kadowaki T."/>
            <person name="Bork P."/>
            <person name="Aranda M."/>
            <person name="Bao R."/>
            <person name="Beermann A."/>
            <person name="Berns N."/>
            <person name="Bolognesi R."/>
            <person name="Bonneton F."/>
            <person name="Bopp D."/>
            <person name="Brown S.J."/>
            <person name="Bucher G."/>
            <person name="Butts T."/>
            <person name="Chaumot A."/>
            <person name="Denell R.E."/>
            <person name="Ferrier D.E."/>
            <person name="Friedrich M."/>
            <person name="Gordon C.M."/>
            <person name="Jindra M."/>
            <person name="Klingler M."/>
            <person name="Lan Q."/>
            <person name="Lattorff H.M."/>
            <person name="Laudet V."/>
            <person name="von Levetsow C."/>
            <person name="Liu Z."/>
            <person name="Lutz R."/>
            <person name="Lynch J.A."/>
            <person name="da Fonseca R.N."/>
            <person name="Posnien N."/>
            <person name="Reuter R."/>
            <person name="Roth S."/>
            <person name="Savard J."/>
            <person name="Schinko J.B."/>
            <person name="Schmitt C."/>
            <person name="Schoppmeier M."/>
            <person name="Schroder R."/>
            <person name="Shippy T.D."/>
            <person name="Simonnet F."/>
            <person name="Marques-Souza H."/>
            <person name="Tautz D."/>
            <person name="Tomoyasu Y."/>
            <person name="Trauner J."/>
            <person name="Van der Zee M."/>
            <person name="Vervoort M."/>
            <person name="Wittkopp N."/>
            <person name="Wimmer E.A."/>
            <person name="Yang X."/>
            <person name="Jones A.K."/>
            <person name="Sattelle D.B."/>
            <person name="Ebert P.R."/>
            <person name="Nelson D."/>
            <person name="Scott J.G."/>
            <person name="Beeman R.W."/>
            <person name="Muthukrishnan S."/>
            <person name="Kramer K.J."/>
            <person name="Arakane Y."/>
            <person name="Beeman R.W."/>
            <person name="Zhu Q."/>
            <person name="Hogenkamp D."/>
            <person name="Dixit R."/>
            <person name="Oppert B."/>
            <person name="Jiang H."/>
            <person name="Zou Z."/>
            <person name="Marshall J."/>
            <person name="Elpidina E."/>
            <person name="Vinokurov K."/>
            <person name="Oppert C."/>
            <person name="Zou Z."/>
            <person name="Evans J."/>
            <person name="Lu Z."/>
            <person name="Zhao P."/>
            <person name="Sumathipala N."/>
            <person name="Altincicek B."/>
            <person name="Vilcinskas A."/>
            <person name="Williams M."/>
            <person name="Hultmark D."/>
            <person name="Hetru C."/>
            <person name="Jiang H."/>
            <person name="Grimmelikhuijzen C.J."/>
            <person name="Hauser F."/>
            <person name="Cazzamali G."/>
            <person name="Williamson M."/>
            <person name="Park Y."/>
            <person name="Li B."/>
            <person name="Tanaka Y."/>
            <person name="Predel R."/>
            <person name="Neupert S."/>
            <person name="Schachtner J."/>
            <person name="Verleyen P."/>
            <person name="Raible F."/>
            <person name="Bork P."/>
            <person name="Friedrich M."/>
            <person name="Walden K.K."/>
            <person name="Robertson H.M."/>
            <person name="Angeli S."/>
            <person name="Foret S."/>
            <person name="Bucher G."/>
            <person name="Schuetz S."/>
            <person name="Maleszka R."/>
            <person name="Wimmer E.A."/>
            <person name="Beeman R.W."/>
            <person name="Lorenzen M."/>
            <person name="Tomoyasu Y."/>
            <person name="Miller S.C."/>
            <person name="Grossmann D."/>
            <person name="Bucher G."/>
        </authorList>
    </citation>
    <scope>NUCLEOTIDE SEQUENCE [LARGE SCALE GENOMIC DNA]</scope>
    <source>
        <strain evidence="14 15">Georgia GA2</strain>
    </source>
</reference>
<evidence type="ECO:0000256" key="9">
    <source>
        <dbReference type="ARBA" id="ARBA00023163"/>
    </source>
</evidence>
<dbReference type="InterPro" id="IPR026516">
    <property type="entry name" value="THAP1/10"/>
</dbReference>
<evidence type="ECO:0000313" key="14">
    <source>
        <dbReference type="EMBL" id="KYB24653.1"/>
    </source>
</evidence>